<feature type="transmembrane region" description="Helical" evidence="1">
    <location>
        <begin position="67"/>
        <end position="89"/>
    </location>
</feature>
<accession>A0A3Q9P077</accession>
<feature type="transmembrane region" description="Helical" evidence="1">
    <location>
        <begin position="177"/>
        <end position="200"/>
    </location>
</feature>
<protein>
    <submittedName>
        <fullName evidence="2">Uncharacterized protein</fullName>
    </submittedName>
</protein>
<feature type="transmembrane region" description="Helical" evidence="1">
    <location>
        <begin position="231"/>
        <end position="255"/>
    </location>
</feature>
<feature type="transmembrane region" description="Helical" evidence="1">
    <location>
        <begin position="261"/>
        <end position="285"/>
    </location>
</feature>
<name>A0A3Q9P077_BREAU</name>
<feature type="transmembrane region" description="Helical" evidence="1">
    <location>
        <begin position="297"/>
        <end position="315"/>
    </location>
</feature>
<proteinExistence type="predicted"/>
<evidence type="ECO:0000313" key="3">
    <source>
        <dbReference type="Proteomes" id="UP000282731"/>
    </source>
</evidence>
<keyword evidence="1" id="KW-0472">Membrane</keyword>
<dbReference type="EMBL" id="CP025334">
    <property type="protein sequence ID" value="AZT98594.1"/>
    <property type="molecule type" value="Genomic_DNA"/>
</dbReference>
<reference evidence="2 3" key="2">
    <citation type="submission" date="2019-01" db="EMBL/GenBank/DDBJ databases">
        <title>Comparative genomic analysis of Brevibacterium aurantiacum sheds light on its evolution and its adaptation to smear-ripened cheeses.</title>
        <authorList>
            <person name="Moineau S."/>
        </authorList>
    </citation>
    <scope>NUCLEOTIDE SEQUENCE [LARGE SCALE GENOMIC DNA]</scope>
    <source>
        <strain evidence="2 3">SMQ-1420</strain>
    </source>
</reference>
<gene>
    <name evidence="2" type="ORF">CXR27_17565</name>
</gene>
<dbReference type="Proteomes" id="UP000282731">
    <property type="component" value="Chromosome"/>
</dbReference>
<sequence>MGPSWVLGHDVAYTRYLHAILHETLQSSPAAVVRQCLWLESRVMNVNPRHNSSENFPRSPWKAALEVILFSLMFCVLTAFILAFPFGSVGLSIVCQRAVVAGSEAIEHIGIALGVYASTFLAFYGVVIGAQINRSRMAPQTQRFLSFTSELLVGSLAPAIVLIIIACVEKPSRAGALFALLPASAILFLVATVLGTFLVFSESERRDSLTRALSKANQNQKLLPSAGKYGISMFVCHAAMLALLGTLITGILNGWTIQPSILALLGSMYFVVAGGIAAGSAFGVISRQTTQDTFDKVFGIVITTIIFSSGAFLIISSLLSGLWSVALSLVVIVVLSAISMLIQSEKLRNVTIHGAATHLSAQSISTRLEQINEQLRELDRNPEEDLFLRSAQN</sequence>
<organism evidence="2 3">
    <name type="scientific">Brevibacterium aurantiacum</name>
    <dbReference type="NCBI Taxonomy" id="273384"/>
    <lineage>
        <taxon>Bacteria</taxon>
        <taxon>Bacillati</taxon>
        <taxon>Actinomycetota</taxon>
        <taxon>Actinomycetes</taxon>
        <taxon>Micrococcales</taxon>
        <taxon>Brevibacteriaceae</taxon>
        <taxon>Brevibacterium</taxon>
    </lineage>
</organism>
<keyword evidence="1" id="KW-0812">Transmembrane</keyword>
<evidence type="ECO:0000313" key="2">
    <source>
        <dbReference type="EMBL" id="AZT98594.1"/>
    </source>
</evidence>
<feature type="transmembrane region" description="Helical" evidence="1">
    <location>
        <begin position="144"/>
        <end position="165"/>
    </location>
</feature>
<feature type="transmembrane region" description="Helical" evidence="1">
    <location>
        <begin position="321"/>
        <end position="342"/>
    </location>
</feature>
<dbReference type="AlphaFoldDB" id="A0A3Q9P077"/>
<evidence type="ECO:0000256" key="1">
    <source>
        <dbReference type="SAM" id="Phobius"/>
    </source>
</evidence>
<feature type="transmembrane region" description="Helical" evidence="1">
    <location>
        <begin position="109"/>
        <end position="132"/>
    </location>
</feature>
<reference evidence="2 3" key="1">
    <citation type="submission" date="2017-12" db="EMBL/GenBank/DDBJ databases">
        <authorList>
            <person name="Levesque S."/>
        </authorList>
    </citation>
    <scope>NUCLEOTIDE SEQUENCE [LARGE SCALE GENOMIC DNA]</scope>
    <source>
        <strain evidence="2 3">SMQ-1420</strain>
    </source>
</reference>
<keyword evidence="1" id="KW-1133">Transmembrane helix</keyword>